<feature type="domain" description="HYR" evidence="13">
    <location>
        <begin position="37"/>
        <end position="118"/>
    </location>
</feature>
<dbReference type="InterPro" id="IPR017981">
    <property type="entry name" value="GPCR_2-like_7TM"/>
</dbReference>
<evidence type="ECO:0000256" key="8">
    <source>
        <dbReference type="SAM" id="MobiDB-lite"/>
    </source>
</evidence>
<dbReference type="InterPro" id="IPR053066">
    <property type="entry name" value="ADGR_G7"/>
</dbReference>
<dbReference type="EnsemblMetazoa" id="XM_038198443.1">
    <property type="protein sequence ID" value="XP_038054371.1"/>
    <property type="gene ID" value="LOC119726669"/>
</dbReference>
<feature type="domain" description="Ig-like" evidence="14">
    <location>
        <begin position="870"/>
        <end position="954"/>
    </location>
</feature>
<feature type="region of interest" description="Disordered" evidence="8">
    <location>
        <begin position="2054"/>
        <end position="2088"/>
    </location>
</feature>
<dbReference type="SMART" id="SM00303">
    <property type="entry name" value="GPS"/>
    <property type="match status" value="1"/>
</dbReference>
<feature type="domain" description="Ig-like" evidence="14">
    <location>
        <begin position="1176"/>
        <end position="1246"/>
    </location>
</feature>
<dbReference type="InterPro" id="IPR000832">
    <property type="entry name" value="GPCR_2_secretin-like"/>
</dbReference>
<keyword evidence="7" id="KW-1015">Disulfide bond</keyword>
<dbReference type="GO" id="GO:0016020">
    <property type="term" value="C:membrane"/>
    <property type="evidence" value="ECO:0007669"/>
    <property type="project" value="UniProtKB-SubCell"/>
</dbReference>
<dbReference type="PROSITE" id="PS50835">
    <property type="entry name" value="IG_LIKE"/>
    <property type="match status" value="2"/>
</dbReference>
<feature type="transmembrane region" description="Helical" evidence="9">
    <location>
        <begin position="1857"/>
        <end position="1878"/>
    </location>
</feature>
<evidence type="ECO:0000256" key="7">
    <source>
        <dbReference type="ARBA" id="ARBA00023157"/>
    </source>
</evidence>
<feature type="transmembrane region" description="Helical" evidence="9">
    <location>
        <begin position="1822"/>
        <end position="1845"/>
    </location>
</feature>
<dbReference type="SUPFAM" id="SSF81321">
    <property type="entry name" value="Family A G protein-coupled receptor-like"/>
    <property type="match status" value="1"/>
</dbReference>
<dbReference type="PANTHER" id="PTHR47767:SF1">
    <property type="entry name" value="ADHESION G PROTEIN-COUPLED RECEPTOR G7"/>
    <property type="match status" value="1"/>
</dbReference>
<feature type="domain" description="HYR" evidence="13">
    <location>
        <begin position="279"/>
        <end position="359"/>
    </location>
</feature>
<dbReference type="InterPro" id="IPR058808">
    <property type="entry name" value="GAIN_ADGRA2/3"/>
</dbReference>
<dbReference type="PROSITE" id="PS00650">
    <property type="entry name" value="G_PROTEIN_RECEP_F2_2"/>
    <property type="match status" value="1"/>
</dbReference>
<evidence type="ECO:0000256" key="10">
    <source>
        <dbReference type="SAM" id="SignalP"/>
    </source>
</evidence>
<dbReference type="PROSITE" id="PS50221">
    <property type="entry name" value="GAIN_B"/>
    <property type="match status" value="1"/>
</dbReference>
<dbReference type="RefSeq" id="XP_038054371.1">
    <property type="nucleotide sequence ID" value="XM_038198443.1"/>
</dbReference>
<keyword evidence="4" id="KW-0677">Repeat</keyword>
<feature type="chain" id="PRO_5037295750" description="G-protein coupled receptor" evidence="10">
    <location>
        <begin position="21"/>
        <end position="2088"/>
    </location>
</feature>
<feature type="region of interest" description="Disordered" evidence="8">
    <location>
        <begin position="379"/>
        <end position="399"/>
    </location>
</feature>
<feature type="transmembrane region" description="Helical" evidence="9">
    <location>
        <begin position="1932"/>
        <end position="1953"/>
    </location>
</feature>
<dbReference type="Gene3D" id="2.60.220.50">
    <property type="match status" value="1"/>
</dbReference>
<dbReference type="Gene3D" id="1.20.1070.10">
    <property type="entry name" value="Rhodopsin 7-helix transmembrane proteins"/>
    <property type="match status" value="1"/>
</dbReference>
<evidence type="ECO:0008006" key="17">
    <source>
        <dbReference type="Google" id="ProtNLM"/>
    </source>
</evidence>
<dbReference type="PROSITE" id="PS50261">
    <property type="entry name" value="G_PROTEIN_RECEP_F2_4"/>
    <property type="match status" value="1"/>
</dbReference>
<feature type="transmembrane region" description="Helical" evidence="9">
    <location>
        <begin position="2008"/>
        <end position="2030"/>
    </location>
</feature>
<dbReference type="InterPro" id="IPR046338">
    <property type="entry name" value="GAIN_dom_sf"/>
</dbReference>
<evidence type="ECO:0000256" key="9">
    <source>
        <dbReference type="SAM" id="Phobius"/>
    </source>
</evidence>
<dbReference type="PRINTS" id="PR00249">
    <property type="entry name" value="GPCRSECRETIN"/>
</dbReference>
<keyword evidence="3 10" id="KW-0732">Signal</keyword>
<evidence type="ECO:0000259" key="11">
    <source>
        <dbReference type="PROSITE" id="PS50221"/>
    </source>
</evidence>
<name>A0A913ZTH5_PATMI</name>
<feature type="domain" description="HYR" evidence="13">
    <location>
        <begin position="434"/>
        <end position="516"/>
    </location>
</feature>
<keyword evidence="2 9" id="KW-0812">Transmembrane</keyword>
<dbReference type="InterPro" id="IPR017983">
    <property type="entry name" value="GPCR_2_secretin-like_CS"/>
</dbReference>
<evidence type="ECO:0000256" key="3">
    <source>
        <dbReference type="ARBA" id="ARBA00022729"/>
    </source>
</evidence>
<feature type="signal peptide" evidence="10">
    <location>
        <begin position="1"/>
        <end position="20"/>
    </location>
</feature>
<feature type="domain" description="GAIN-B" evidence="11">
    <location>
        <begin position="1617"/>
        <end position="1781"/>
    </location>
</feature>
<dbReference type="Proteomes" id="UP000887568">
    <property type="component" value="Unplaced"/>
</dbReference>
<evidence type="ECO:0000256" key="5">
    <source>
        <dbReference type="ARBA" id="ARBA00022989"/>
    </source>
</evidence>
<feature type="domain" description="HYR" evidence="13">
    <location>
        <begin position="199"/>
        <end position="278"/>
    </location>
</feature>
<dbReference type="InterPro" id="IPR000203">
    <property type="entry name" value="GPS"/>
</dbReference>
<dbReference type="PROSITE" id="PS50825">
    <property type="entry name" value="HYR"/>
    <property type="match status" value="4"/>
</dbReference>
<feature type="transmembrane region" description="Helical" evidence="9">
    <location>
        <begin position="1980"/>
        <end position="2002"/>
    </location>
</feature>
<feature type="compositionally biased region" description="Polar residues" evidence="8">
    <location>
        <begin position="2072"/>
        <end position="2088"/>
    </location>
</feature>
<dbReference type="InterPro" id="IPR007110">
    <property type="entry name" value="Ig-like_dom"/>
</dbReference>
<accession>A0A913ZTH5</accession>
<evidence type="ECO:0000259" key="12">
    <source>
        <dbReference type="PROSITE" id="PS50261"/>
    </source>
</evidence>
<feature type="domain" description="G-protein coupled receptors family 2 profile 2" evidence="12">
    <location>
        <begin position="1786"/>
        <end position="2032"/>
    </location>
</feature>
<evidence type="ECO:0000256" key="4">
    <source>
        <dbReference type="ARBA" id="ARBA00022737"/>
    </source>
</evidence>
<feature type="region of interest" description="Disordered" evidence="8">
    <location>
        <begin position="452"/>
        <end position="478"/>
    </location>
</feature>
<dbReference type="Pfam" id="PF02494">
    <property type="entry name" value="HYR"/>
    <property type="match status" value="6"/>
</dbReference>
<evidence type="ECO:0000256" key="6">
    <source>
        <dbReference type="ARBA" id="ARBA00023136"/>
    </source>
</evidence>
<protein>
    <recommendedName>
        <fullName evidence="17">G-protein coupled receptor</fullName>
    </recommendedName>
</protein>
<dbReference type="CDD" id="cd15040">
    <property type="entry name" value="7tmB2_Adhesion"/>
    <property type="match status" value="1"/>
</dbReference>
<evidence type="ECO:0000259" key="13">
    <source>
        <dbReference type="PROSITE" id="PS50825"/>
    </source>
</evidence>
<dbReference type="Pfam" id="PF01825">
    <property type="entry name" value="GPS"/>
    <property type="match status" value="1"/>
</dbReference>
<keyword evidence="5 9" id="KW-1133">Transmembrane helix</keyword>
<evidence type="ECO:0000259" key="14">
    <source>
        <dbReference type="PROSITE" id="PS50835"/>
    </source>
</evidence>
<reference evidence="15" key="1">
    <citation type="submission" date="2022-11" db="UniProtKB">
        <authorList>
            <consortium name="EnsemblMetazoa"/>
        </authorList>
    </citation>
    <scope>IDENTIFICATION</scope>
</reference>
<feature type="transmembrane region" description="Helical" evidence="9">
    <location>
        <begin position="1788"/>
        <end position="1810"/>
    </location>
</feature>
<dbReference type="Pfam" id="PF26588">
    <property type="entry name" value="GAIN_ADGRA3"/>
    <property type="match status" value="1"/>
</dbReference>
<keyword evidence="6 9" id="KW-0472">Membrane</keyword>
<dbReference type="GeneID" id="119726669"/>
<dbReference type="Pfam" id="PF00002">
    <property type="entry name" value="7tm_2"/>
    <property type="match status" value="1"/>
</dbReference>
<organism evidence="15 16">
    <name type="scientific">Patiria miniata</name>
    <name type="common">Bat star</name>
    <name type="synonym">Asterina miniata</name>
    <dbReference type="NCBI Taxonomy" id="46514"/>
    <lineage>
        <taxon>Eukaryota</taxon>
        <taxon>Metazoa</taxon>
        <taxon>Echinodermata</taxon>
        <taxon>Eleutherozoa</taxon>
        <taxon>Asterozoa</taxon>
        <taxon>Asteroidea</taxon>
        <taxon>Valvatacea</taxon>
        <taxon>Valvatida</taxon>
        <taxon>Asterinidae</taxon>
        <taxon>Patiria</taxon>
    </lineage>
</organism>
<feature type="transmembrane region" description="Helical" evidence="9">
    <location>
        <begin position="1890"/>
        <end position="1912"/>
    </location>
</feature>
<proteinExistence type="predicted"/>
<evidence type="ECO:0000256" key="2">
    <source>
        <dbReference type="ARBA" id="ARBA00022692"/>
    </source>
</evidence>
<dbReference type="GO" id="GO:0007166">
    <property type="term" value="P:cell surface receptor signaling pathway"/>
    <property type="evidence" value="ECO:0007669"/>
    <property type="project" value="InterPro"/>
</dbReference>
<dbReference type="OrthoDB" id="6134459at2759"/>
<dbReference type="PANTHER" id="PTHR47767">
    <property type="entry name" value="ADHESION G PROTEIN-COUPLED RECEPTOR G7"/>
    <property type="match status" value="1"/>
</dbReference>
<dbReference type="GO" id="GO:0004930">
    <property type="term" value="F:G protein-coupled receptor activity"/>
    <property type="evidence" value="ECO:0007669"/>
    <property type="project" value="InterPro"/>
</dbReference>
<evidence type="ECO:0000256" key="1">
    <source>
        <dbReference type="ARBA" id="ARBA00004141"/>
    </source>
</evidence>
<comment type="subcellular location">
    <subcellularLocation>
        <location evidence="1">Membrane</location>
        <topology evidence="1">Multi-pass membrane protein</topology>
    </subcellularLocation>
</comment>
<sequence length="2088" mass="229449">MHARALFCIAFIAVMRLGYAAVTAPPRPPTQTPSTTVHTTPELQTVACPDDILAHSSTGDPVVLDWPPPNAPSGLDTVTGTHNPGDSFRVGSTIVLYVFSDSLGSRQESCTFNVTVLIGDAPPVITCPTNVTALADAGTQQTPVTWDDVPASQAEVRLWNRNYNPGDMFPLGVTVVIYQWQRHSEIAGEFFTCSFTVTVETQELQTVACPDNILAHSDTGDPVTLFWTPPTAPSDLDRVISTHNPGDSFVVGQTTVQYTFSKRESRHESCTFNVTVLIGDAPPVITCPNDVTALADAGTLRKSVTWPDVPEQQAEFRLSYQNYQPGDVFVLGVTVVAYQWQRQSQEEYFTCSFTVTVDTRVKCPEDVVAYTAQEATTVTWTPPSAPESTGDVSTTSTLSPGDVFPIGPTVVRYDFVGQSLGIPQTCNFTVEVIFDDVLPIVICPDNITGVAPQGAEGRPTSWEEPEASDDSEGVRLRNQSHRSGQIFPLGTTVVTYEFEDLAGNVGRCSFRITVEEEYVEPITVTNCPVAGFNLSVEYIRGTPGNRLGIISPRAEGPRTYETRVPGYERYFDVGVTPVVYTFTDVSNPRNTAKCAFNLTIIPQCGNPDHTLCDGGSQTTGDVCKPTSTLSLCESEGSGYSESTSYEESQGFSGANCEDKICGDVGLLDSCTDSHEWQDAMATDYPEGDIGFVSRFAVPAISQDSIHLTAVRVAWGQFDELYSPEITGNRRGVFIFVDISTPLRKSVENFWVYPGLTTPETAEVTLQVPHSVQPGDIIAITVGYVENRWYPCYDPRPIQSRCTDCLSIQFRTLAADCEVSDTCLRAYQWWKGVQAPDGSDMSQFLRPPPLPGYLSCMMENHDTAIEEIVKPCLSPAEFQYVSPDQTAAVGESVSLVCVGTGLVQPVVEWYDVNDVVQVRGNGSAVLRVSVESTPQSFQCFLDRYTKRAVMHETVTTVSPIAGECASLSAELRQFSTDESGCFSLSKRMGYGRYAYFLTDWMTEVFIFQITVSSSVLRGELVNQYGKDAVPDVVSVVLEMSPDYSLPQRKRRGARRPVLEMYRRQYDSMYVPNDPATILKFDLTPPLRANASFGWAVFFSVPNLRRYGGRRGEEIGQPPLAVALNCSKSTSPACTDDLVAPWSNELQRYDQAGCDTDRSNRSLHEAFRICRNISVADPQIVVSPSSADVTGIGEEEPATVTFDCYIENAVEYRWYKTAPAPSETFIRTGNQLVFQGFLQSRDQGAYVCEGIPGKSLENENVPKVRTEPATLTLTEVTTFKVTMKLLNPTYTEDLAVTDSEDFRNLQSELERSFWYPVTGNLQEEMGREYGIEFEILAFRRGSIVAEVVVFFRRFRFRGECEGPCTLTEPTGDLALQERLTAAIQERPETSELMVESESINVVNLVSCLQEVYLEGNLTFPQTRLGQTAQSLNLCPHFTTRAGMPRATRDCVGDFTSQPQWKEPVILKCFEGDVTENLDELANMPVTSENAEEVAQETASLTSNASAISPMALTSVAGILKNLVDANNTSPEVAVQIVEIVNNVLQIDDEAILDEASRDNSPSLIVLSLESFVTALHNSGAGNFTEVQSSVAVQALSLPRRALSNGLGFASSLGDPGTNDLTDNQTYVFTKEDPPMETEASIFLPAEILDKIPKTGDSEQVPISFFLYQNSRLFRSPTLNEVTRPEDRVRRAVGSRVIAATVEGVKIDNLRMPVSSVFSLLNASGENETVGSAECVFWDFTLNNGYGDWSTEGCRNESLPNGVIRCLCDHLTSFAVIVDIHGQQDSVFLDVISKIGCAVSVVALIITLVTYLYSKKIRTKRPQQILISLCFALLGLYFMFLVGIEATASRGGCTFVAVSIHYFTLASIAWMAVEATNMYLLFVRVLNANVSHFLLKASIAAWGLPLVIVVIILAADYTQYEHPNYCFLKPGNAIYYGQILPIGLVLLFNFVIFTLVTRKLTCARKTIGSSSDKSHRQERLRRLQNAVAISVLLGLTWVFGLLSVIQAASFAFQVLFAICNSLQGLMIFVLFCARQKEVHQVWREMFPCKRDAQRRGAVSGTGLDSSTRGGIPLSSKGTKTTDFSEASQTQS</sequence>
<keyword evidence="16" id="KW-1185">Reference proteome</keyword>
<dbReference type="InterPro" id="IPR003410">
    <property type="entry name" value="HYR_dom"/>
</dbReference>
<evidence type="ECO:0000313" key="16">
    <source>
        <dbReference type="Proteomes" id="UP000887568"/>
    </source>
</evidence>
<evidence type="ECO:0000313" key="15">
    <source>
        <dbReference type="EnsemblMetazoa" id="XP_038054371.1"/>
    </source>
</evidence>
<dbReference type="InterPro" id="IPR057244">
    <property type="entry name" value="GAIN_B"/>
</dbReference>